<comment type="catalytic activity">
    <reaction evidence="10">
        <text>(R)-pantoate + NADP(+) = 2-dehydropantoate + NADPH + H(+)</text>
        <dbReference type="Rhea" id="RHEA:16233"/>
        <dbReference type="ChEBI" id="CHEBI:11561"/>
        <dbReference type="ChEBI" id="CHEBI:15378"/>
        <dbReference type="ChEBI" id="CHEBI:15980"/>
        <dbReference type="ChEBI" id="CHEBI:57783"/>
        <dbReference type="ChEBI" id="CHEBI:58349"/>
        <dbReference type="EC" id="1.1.1.169"/>
    </reaction>
</comment>
<keyword evidence="14" id="KW-1185">Reference proteome</keyword>
<comment type="similarity">
    <text evidence="3">Belongs to the ketopantoate reductase family.</text>
</comment>
<dbReference type="PANTHER" id="PTHR21708">
    <property type="entry name" value="PROBABLE 2-DEHYDROPANTOATE 2-REDUCTASE"/>
    <property type="match status" value="1"/>
</dbReference>
<feature type="domain" description="Ketopantoate reductase C-terminal" evidence="12">
    <location>
        <begin position="197"/>
        <end position="318"/>
    </location>
</feature>
<organism evidence="13 14">
    <name type="scientific">Usitatibacter rugosus</name>
    <dbReference type="NCBI Taxonomy" id="2732067"/>
    <lineage>
        <taxon>Bacteria</taxon>
        <taxon>Pseudomonadati</taxon>
        <taxon>Pseudomonadota</taxon>
        <taxon>Betaproteobacteria</taxon>
        <taxon>Nitrosomonadales</taxon>
        <taxon>Usitatibacteraceae</taxon>
        <taxon>Usitatibacter</taxon>
    </lineage>
</organism>
<dbReference type="NCBIfam" id="NF005089">
    <property type="entry name" value="PRK06522.1-4"/>
    <property type="match status" value="1"/>
</dbReference>
<keyword evidence="6" id="KW-0566">Pantothenate biosynthesis</keyword>
<dbReference type="InterPro" id="IPR013752">
    <property type="entry name" value="KPA_reductase"/>
</dbReference>
<keyword evidence="8" id="KW-0560">Oxidoreductase</keyword>
<accession>A0A6M4GW44</accession>
<dbReference type="FunFam" id="3.40.50.720:FF:000307">
    <property type="entry name" value="2-dehydropantoate 2-reductase"/>
    <property type="match status" value="1"/>
</dbReference>
<protein>
    <recommendedName>
        <fullName evidence="5">2-dehydropantoate 2-reductase</fullName>
        <ecNumber evidence="4">1.1.1.169</ecNumber>
    </recommendedName>
    <alternativeName>
        <fullName evidence="9">Ketopantoate reductase</fullName>
    </alternativeName>
</protein>
<evidence type="ECO:0000259" key="11">
    <source>
        <dbReference type="Pfam" id="PF02558"/>
    </source>
</evidence>
<dbReference type="InterPro" id="IPR013332">
    <property type="entry name" value="KPR_N"/>
</dbReference>
<evidence type="ECO:0000259" key="12">
    <source>
        <dbReference type="Pfam" id="PF08546"/>
    </source>
</evidence>
<dbReference type="FunFam" id="1.10.1040.10:FF:000017">
    <property type="entry name" value="2-dehydropantoate 2-reductase"/>
    <property type="match status" value="1"/>
</dbReference>
<name>A0A6M4GW44_9PROT</name>
<evidence type="ECO:0000313" key="14">
    <source>
        <dbReference type="Proteomes" id="UP000501534"/>
    </source>
</evidence>
<sequence>MRICIVGAGAIGGFLGARLAAGAFNVALVARGPHLAALRRDGLTLIERDGQRRTHAVEAYGRIAEVGPCDVVVLALKAQQLPAIAAEVPALFHRDTVVVPMQNGIPWWYFQRHGGEHAGTRVASVDPAGAIGAWIPPERIVGCVVYPACDIAAPGVIHHVEGERFPLGEIDGTVTPRVEALSEAFTKSGLKAPVLTDIRSEIWLKLWGNLTFNPISALTRATLDRICGEPLTRDLAAAMMTEAAAVAGKLGISFRVPLERRIEGAAKVGNHKTSMLQDIEAGRATEIDALLGSVIELARLTQTEVPHLRAMYACARLLEATVRHETKTAAQAA</sequence>
<comment type="function">
    <text evidence="1">Catalyzes the NADPH-dependent reduction of ketopantoate into pantoic acid.</text>
</comment>
<evidence type="ECO:0000256" key="2">
    <source>
        <dbReference type="ARBA" id="ARBA00004994"/>
    </source>
</evidence>
<evidence type="ECO:0000256" key="8">
    <source>
        <dbReference type="ARBA" id="ARBA00023002"/>
    </source>
</evidence>
<evidence type="ECO:0000256" key="10">
    <source>
        <dbReference type="ARBA" id="ARBA00048793"/>
    </source>
</evidence>
<dbReference type="Gene3D" id="1.10.1040.10">
    <property type="entry name" value="N-(1-d-carboxylethyl)-l-norvaline Dehydrogenase, domain 2"/>
    <property type="match status" value="1"/>
</dbReference>
<evidence type="ECO:0000256" key="1">
    <source>
        <dbReference type="ARBA" id="ARBA00002919"/>
    </source>
</evidence>
<dbReference type="AlphaFoldDB" id="A0A6M4GW44"/>
<dbReference type="Gene3D" id="3.40.50.720">
    <property type="entry name" value="NAD(P)-binding Rossmann-like Domain"/>
    <property type="match status" value="1"/>
</dbReference>
<dbReference type="EC" id="1.1.1.169" evidence="4"/>
<evidence type="ECO:0000313" key="13">
    <source>
        <dbReference type="EMBL" id="QJR11521.1"/>
    </source>
</evidence>
<proteinExistence type="inferred from homology"/>
<evidence type="ECO:0000256" key="4">
    <source>
        <dbReference type="ARBA" id="ARBA00013014"/>
    </source>
</evidence>
<dbReference type="GO" id="GO:0005737">
    <property type="term" value="C:cytoplasm"/>
    <property type="evidence" value="ECO:0007669"/>
    <property type="project" value="TreeGrafter"/>
</dbReference>
<dbReference type="SUPFAM" id="SSF51735">
    <property type="entry name" value="NAD(P)-binding Rossmann-fold domains"/>
    <property type="match status" value="1"/>
</dbReference>
<dbReference type="Pfam" id="PF08546">
    <property type="entry name" value="ApbA_C"/>
    <property type="match status" value="1"/>
</dbReference>
<evidence type="ECO:0000256" key="9">
    <source>
        <dbReference type="ARBA" id="ARBA00032024"/>
    </source>
</evidence>
<dbReference type="RefSeq" id="WP_171092936.1">
    <property type="nucleotide sequence ID" value="NZ_CP053069.1"/>
</dbReference>
<feature type="domain" description="Ketopantoate reductase N-terminal" evidence="11">
    <location>
        <begin position="3"/>
        <end position="171"/>
    </location>
</feature>
<reference evidence="13 14" key="1">
    <citation type="submission" date="2020-04" db="EMBL/GenBank/DDBJ databases">
        <title>Usitatibacter rugosus gen. nov., sp. nov. and Usitatibacter palustris sp. nov., novel members of Usitatibacteraceae fam. nov. within the order Nitrosomonadales isolated from soil.</title>
        <authorList>
            <person name="Huber K.J."/>
            <person name="Neumann-Schaal M."/>
            <person name="Geppert A."/>
            <person name="Luckner M."/>
            <person name="Wanner G."/>
            <person name="Overmann J."/>
        </authorList>
    </citation>
    <scope>NUCLEOTIDE SEQUENCE [LARGE SCALE GENOMIC DNA]</scope>
    <source>
        <strain evidence="13 14">0125_3</strain>
    </source>
</reference>
<gene>
    <name evidence="13" type="ORF">DSM104443_02599</name>
</gene>
<dbReference type="KEGG" id="uru:DSM104443_02599"/>
<evidence type="ECO:0000256" key="5">
    <source>
        <dbReference type="ARBA" id="ARBA00019465"/>
    </source>
</evidence>
<dbReference type="SUPFAM" id="SSF48179">
    <property type="entry name" value="6-phosphogluconate dehydrogenase C-terminal domain-like"/>
    <property type="match status" value="1"/>
</dbReference>
<evidence type="ECO:0000256" key="3">
    <source>
        <dbReference type="ARBA" id="ARBA00007870"/>
    </source>
</evidence>
<evidence type="ECO:0000256" key="7">
    <source>
        <dbReference type="ARBA" id="ARBA00022857"/>
    </source>
</evidence>
<dbReference type="Proteomes" id="UP000501534">
    <property type="component" value="Chromosome"/>
</dbReference>
<dbReference type="InterPro" id="IPR051402">
    <property type="entry name" value="KPR-Related"/>
</dbReference>
<dbReference type="Pfam" id="PF02558">
    <property type="entry name" value="ApbA"/>
    <property type="match status" value="1"/>
</dbReference>
<dbReference type="GO" id="GO:0015940">
    <property type="term" value="P:pantothenate biosynthetic process"/>
    <property type="evidence" value="ECO:0007669"/>
    <property type="project" value="UniProtKB-UniPathway"/>
</dbReference>
<keyword evidence="7" id="KW-0521">NADP</keyword>
<dbReference type="GO" id="GO:0008677">
    <property type="term" value="F:2-dehydropantoate 2-reductase activity"/>
    <property type="evidence" value="ECO:0007669"/>
    <property type="project" value="UniProtKB-EC"/>
</dbReference>
<evidence type="ECO:0000256" key="6">
    <source>
        <dbReference type="ARBA" id="ARBA00022655"/>
    </source>
</evidence>
<dbReference type="PANTHER" id="PTHR21708:SF45">
    <property type="entry name" value="2-DEHYDROPANTOATE 2-REDUCTASE"/>
    <property type="match status" value="1"/>
</dbReference>
<dbReference type="UniPathway" id="UPA00028">
    <property type="reaction ID" value="UER00004"/>
</dbReference>
<dbReference type="InterPro" id="IPR013328">
    <property type="entry name" value="6PGD_dom2"/>
</dbReference>
<comment type="pathway">
    <text evidence="2">Cofactor biosynthesis; (R)-pantothenate biosynthesis; (R)-pantoate from 3-methyl-2-oxobutanoate: step 2/2.</text>
</comment>
<dbReference type="EMBL" id="CP053069">
    <property type="protein sequence ID" value="QJR11521.1"/>
    <property type="molecule type" value="Genomic_DNA"/>
</dbReference>
<dbReference type="InterPro" id="IPR036291">
    <property type="entry name" value="NAD(P)-bd_dom_sf"/>
</dbReference>
<dbReference type="InterPro" id="IPR008927">
    <property type="entry name" value="6-PGluconate_DH-like_C_sf"/>
</dbReference>